<dbReference type="eggNOG" id="COG3137">
    <property type="taxonomic scope" value="Bacteria"/>
</dbReference>
<dbReference type="STRING" id="326298.Suden_0046"/>
<sequence>MYKKIVALSLITSCLIAANTEDVKDEIKETKAKIAKLKANLKELQSTLPKEDYIFKARAEIGYVSNSGNTNTEAFNADTKLTNRWDLHSLEASMLMQYGTENNKESKNRFLGELLYDYKLSKVLSLNYLVGYKDDKFSGYDYQFYTGPGAKYVLIETDYHDLNLDGNFLYVKDKIYGEPINSYLGYRIKGVYNMQMLENLKFHQTLSFRSEFSDVQNYFLYSKTAFTTKLSDIFSAGIAYHIDYTNHPPFSGKTSTDKMFTFNLIADY</sequence>
<gene>
    <name evidence="2" type="ordered locus">Suden_0046</name>
</gene>
<keyword evidence="1" id="KW-0175">Coiled coil</keyword>
<keyword evidence="3" id="KW-1185">Reference proteome</keyword>
<dbReference type="KEGG" id="tdn:Suden_0046"/>
<evidence type="ECO:0000313" key="2">
    <source>
        <dbReference type="EMBL" id="ABB43327.1"/>
    </source>
</evidence>
<dbReference type="HOGENOM" id="CLU_943100_0_0_7"/>
<proteinExistence type="predicted"/>
<dbReference type="Proteomes" id="UP000002714">
    <property type="component" value="Chromosome"/>
</dbReference>
<dbReference type="EMBL" id="CP000153">
    <property type="protein sequence ID" value="ABB43327.1"/>
    <property type="molecule type" value="Genomic_DNA"/>
</dbReference>
<dbReference type="InterPro" id="IPR007433">
    <property type="entry name" value="DUF481"/>
</dbReference>
<dbReference type="RefSeq" id="WP_011371682.1">
    <property type="nucleotide sequence ID" value="NC_007575.1"/>
</dbReference>
<evidence type="ECO:0000313" key="3">
    <source>
        <dbReference type="Proteomes" id="UP000002714"/>
    </source>
</evidence>
<reference evidence="2 3" key="1">
    <citation type="journal article" date="2008" name="Appl. Environ. Microbiol.">
        <title>Genome of the epsilonproteobacterial chemolithoautotroph Sulfurimonas denitrificans.</title>
        <authorList>
            <person name="Sievert S.M."/>
            <person name="Scott K.M."/>
            <person name="Klotz M.G."/>
            <person name="Chain P.S.G."/>
            <person name="Hauser L.J."/>
            <person name="Hemp J."/>
            <person name="Huegler M."/>
            <person name="Land M."/>
            <person name="Lapidus A."/>
            <person name="Larimer F.W."/>
            <person name="Lucas S."/>
            <person name="Malfatti S.A."/>
            <person name="Meyer F."/>
            <person name="Paulsen I.T."/>
            <person name="Ren Q."/>
            <person name="Simon J."/>
            <person name="Bailey K."/>
            <person name="Diaz E."/>
            <person name="Fitzpatrick K.A."/>
            <person name="Glover B."/>
            <person name="Gwatney N."/>
            <person name="Korajkic A."/>
            <person name="Long A."/>
            <person name="Mobberley J.M."/>
            <person name="Pantry S.N."/>
            <person name="Pazder G."/>
            <person name="Peterson S."/>
            <person name="Quintanilla J.D."/>
            <person name="Sprinkle R."/>
            <person name="Stephens J."/>
            <person name="Thomas P."/>
            <person name="Vaughn R."/>
            <person name="Weber M.J."/>
            <person name="Wooten L.L."/>
        </authorList>
    </citation>
    <scope>NUCLEOTIDE SEQUENCE [LARGE SCALE GENOMIC DNA]</scope>
    <source>
        <strain evidence="3">ATCC 33889 / DSM 1251</strain>
    </source>
</reference>
<dbReference type="Pfam" id="PF04338">
    <property type="entry name" value="DUF481"/>
    <property type="match status" value="1"/>
</dbReference>
<dbReference type="OrthoDB" id="12455at2"/>
<name>Q30UK4_SULDN</name>
<protein>
    <submittedName>
        <fullName evidence="2">Putative salt-induced outer membrane protein-like protein</fullName>
    </submittedName>
</protein>
<feature type="coiled-coil region" evidence="1">
    <location>
        <begin position="20"/>
        <end position="47"/>
    </location>
</feature>
<accession>Q30UK4</accession>
<organism evidence="2 3">
    <name type="scientific">Sulfurimonas denitrificans (strain ATCC 33889 / DSM 1251)</name>
    <name type="common">Thiomicrospira denitrificans (strain ATCC 33889 / DSM 1251)</name>
    <dbReference type="NCBI Taxonomy" id="326298"/>
    <lineage>
        <taxon>Bacteria</taxon>
        <taxon>Pseudomonadati</taxon>
        <taxon>Campylobacterota</taxon>
        <taxon>Epsilonproteobacteria</taxon>
        <taxon>Campylobacterales</taxon>
        <taxon>Sulfurimonadaceae</taxon>
        <taxon>Sulfurimonas</taxon>
    </lineage>
</organism>
<evidence type="ECO:0000256" key="1">
    <source>
        <dbReference type="SAM" id="Coils"/>
    </source>
</evidence>
<dbReference type="AlphaFoldDB" id="Q30UK4"/>